<name>S8E896_FOMSC</name>
<organism evidence="6 7">
    <name type="scientific">Fomitopsis schrenkii</name>
    <name type="common">Brown rot fungus</name>
    <dbReference type="NCBI Taxonomy" id="2126942"/>
    <lineage>
        <taxon>Eukaryota</taxon>
        <taxon>Fungi</taxon>
        <taxon>Dikarya</taxon>
        <taxon>Basidiomycota</taxon>
        <taxon>Agaricomycotina</taxon>
        <taxon>Agaricomycetes</taxon>
        <taxon>Polyporales</taxon>
        <taxon>Fomitopsis</taxon>
    </lineage>
</organism>
<dbReference type="HOGENOM" id="CLU_094262_2_0_1"/>
<dbReference type="Proteomes" id="UP000015241">
    <property type="component" value="Unassembled WGS sequence"/>
</dbReference>
<dbReference type="AlphaFoldDB" id="S8E896"/>
<evidence type="ECO:0000313" key="7">
    <source>
        <dbReference type="Proteomes" id="UP000015241"/>
    </source>
</evidence>
<gene>
    <name evidence="6" type="ORF">FOMPIDRAFT_97177</name>
</gene>
<dbReference type="InParanoid" id="S8E896"/>
<keyword evidence="7" id="KW-1185">Reference proteome</keyword>
<dbReference type="STRING" id="743788.S8E896"/>
<proteinExistence type="predicted"/>
<evidence type="ECO:0000256" key="3">
    <source>
        <dbReference type="ARBA" id="ARBA00022833"/>
    </source>
</evidence>
<dbReference type="SUPFAM" id="SSF144232">
    <property type="entry name" value="HIT/MYND zinc finger-like"/>
    <property type="match status" value="1"/>
</dbReference>
<evidence type="ECO:0000256" key="4">
    <source>
        <dbReference type="PROSITE-ProRule" id="PRU00134"/>
    </source>
</evidence>
<keyword evidence="1" id="KW-0479">Metal-binding</keyword>
<sequence>MRKCGGCGVDKYCSKQCQKAAWPVHKQICKLNRETHDTLMSRPQDFQRFEALRDFTRKHRANISEATFYSVRLSYLPPLSTDPVATSRDREDVLVIELRTRPNALRARPEKRFYVMGVQLETLTSFFPPEKIDEMRLRLRTCREEATSHRGPSSAVLVVMRLSDPDIEAMNVFPVAFWLDQSDVEELEMPWKDFLIWRLNEGIVE</sequence>
<evidence type="ECO:0000256" key="2">
    <source>
        <dbReference type="ARBA" id="ARBA00022771"/>
    </source>
</evidence>
<feature type="domain" description="MYND-type" evidence="5">
    <location>
        <begin position="1"/>
        <end position="29"/>
    </location>
</feature>
<dbReference type="PROSITE" id="PS50865">
    <property type="entry name" value="ZF_MYND_2"/>
    <property type="match status" value="1"/>
</dbReference>
<dbReference type="OrthoDB" id="341421at2759"/>
<dbReference type="Gene3D" id="6.10.140.2220">
    <property type="match status" value="1"/>
</dbReference>
<evidence type="ECO:0000313" key="6">
    <source>
        <dbReference type="EMBL" id="EPT01197.1"/>
    </source>
</evidence>
<dbReference type="InterPro" id="IPR002893">
    <property type="entry name" value="Znf_MYND"/>
</dbReference>
<dbReference type="GO" id="GO:0008270">
    <property type="term" value="F:zinc ion binding"/>
    <property type="evidence" value="ECO:0007669"/>
    <property type="project" value="UniProtKB-KW"/>
</dbReference>
<accession>S8E896</accession>
<dbReference type="eggNOG" id="ENOG502RT4A">
    <property type="taxonomic scope" value="Eukaryota"/>
</dbReference>
<dbReference type="Pfam" id="PF01753">
    <property type="entry name" value="zf-MYND"/>
    <property type="match status" value="1"/>
</dbReference>
<reference evidence="6 7" key="1">
    <citation type="journal article" date="2012" name="Science">
        <title>The Paleozoic origin of enzymatic lignin decomposition reconstructed from 31 fungal genomes.</title>
        <authorList>
            <person name="Floudas D."/>
            <person name="Binder M."/>
            <person name="Riley R."/>
            <person name="Barry K."/>
            <person name="Blanchette R.A."/>
            <person name="Henrissat B."/>
            <person name="Martinez A.T."/>
            <person name="Otillar R."/>
            <person name="Spatafora J.W."/>
            <person name="Yadav J.S."/>
            <person name="Aerts A."/>
            <person name="Benoit I."/>
            <person name="Boyd A."/>
            <person name="Carlson A."/>
            <person name="Copeland A."/>
            <person name="Coutinho P.M."/>
            <person name="de Vries R.P."/>
            <person name="Ferreira P."/>
            <person name="Findley K."/>
            <person name="Foster B."/>
            <person name="Gaskell J."/>
            <person name="Glotzer D."/>
            <person name="Gorecki P."/>
            <person name="Heitman J."/>
            <person name="Hesse C."/>
            <person name="Hori C."/>
            <person name="Igarashi K."/>
            <person name="Jurgens J.A."/>
            <person name="Kallen N."/>
            <person name="Kersten P."/>
            <person name="Kohler A."/>
            <person name="Kuees U."/>
            <person name="Kumar T.K.A."/>
            <person name="Kuo A."/>
            <person name="LaButti K."/>
            <person name="Larrondo L.F."/>
            <person name="Lindquist E."/>
            <person name="Ling A."/>
            <person name="Lombard V."/>
            <person name="Lucas S."/>
            <person name="Lundell T."/>
            <person name="Martin R."/>
            <person name="McLaughlin D.J."/>
            <person name="Morgenstern I."/>
            <person name="Morin E."/>
            <person name="Murat C."/>
            <person name="Nagy L.G."/>
            <person name="Nolan M."/>
            <person name="Ohm R.A."/>
            <person name="Patyshakuliyeva A."/>
            <person name="Rokas A."/>
            <person name="Ruiz-Duenas F.J."/>
            <person name="Sabat G."/>
            <person name="Salamov A."/>
            <person name="Samejima M."/>
            <person name="Schmutz J."/>
            <person name="Slot J.C."/>
            <person name="St John F."/>
            <person name="Stenlid J."/>
            <person name="Sun H."/>
            <person name="Sun S."/>
            <person name="Syed K."/>
            <person name="Tsang A."/>
            <person name="Wiebenga A."/>
            <person name="Young D."/>
            <person name="Pisabarro A."/>
            <person name="Eastwood D.C."/>
            <person name="Martin F."/>
            <person name="Cullen D."/>
            <person name="Grigoriev I.V."/>
            <person name="Hibbett D.S."/>
        </authorList>
    </citation>
    <scope>NUCLEOTIDE SEQUENCE</scope>
    <source>
        <strain evidence="7">FP-58527</strain>
    </source>
</reference>
<protein>
    <recommendedName>
        <fullName evidence="5">MYND-type domain-containing protein</fullName>
    </recommendedName>
</protein>
<dbReference type="EMBL" id="KE504143">
    <property type="protein sequence ID" value="EPT01197.1"/>
    <property type="molecule type" value="Genomic_DNA"/>
</dbReference>
<evidence type="ECO:0000259" key="5">
    <source>
        <dbReference type="PROSITE" id="PS50865"/>
    </source>
</evidence>
<evidence type="ECO:0000256" key="1">
    <source>
        <dbReference type="ARBA" id="ARBA00022723"/>
    </source>
</evidence>
<keyword evidence="2 4" id="KW-0863">Zinc-finger</keyword>
<keyword evidence="3" id="KW-0862">Zinc</keyword>